<evidence type="ECO:0000256" key="5">
    <source>
        <dbReference type="ARBA" id="ARBA00022980"/>
    </source>
</evidence>
<dbReference type="SUPFAM" id="SSF46992">
    <property type="entry name" value="Ribosomal protein S20"/>
    <property type="match status" value="1"/>
</dbReference>
<comment type="similarity">
    <text evidence="2 8">Belongs to the bacterial ribosomal protein bS20 family.</text>
</comment>
<dbReference type="GO" id="GO:0005829">
    <property type="term" value="C:cytosol"/>
    <property type="evidence" value="ECO:0007669"/>
    <property type="project" value="TreeGrafter"/>
</dbReference>
<evidence type="ECO:0000256" key="7">
    <source>
        <dbReference type="ARBA" id="ARBA00035136"/>
    </source>
</evidence>
<dbReference type="PANTHER" id="PTHR33398:SF1">
    <property type="entry name" value="SMALL RIBOSOMAL SUBUNIT PROTEIN BS20C"/>
    <property type="match status" value="1"/>
</dbReference>
<keyword evidence="5 8" id="KW-0689">Ribosomal protein</keyword>
<dbReference type="InterPro" id="IPR002583">
    <property type="entry name" value="Ribosomal_bS20"/>
</dbReference>
<evidence type="ECO:0000256" key="3">
    <source>
        <dbReference type="ARBA" id="ARBA00022730"/>
    </source>
</evidence>
<evidence type="ECO:0000256" key="9">
    <source>
        <dbReference type="SAM" id="MobiDB-lite"/>
    </source>
</evidence>
<name>A0A7H1AZH4_9GAMM</name>
<keyword evidence="6 8" id="KW-0687">Ribonucleoprotein</keyword>
<evidence type="ECO:0000256" key="8">
    <source>
        <dbReference type="HAMAP-Rule" id="MF_00500"/>
    </source>
</evidence>
<evidence type="ECO:0000313" key="10">
    <source>
        <dbReference type="EMBL" id="QNS01879.1"/>
    </source>
</evidence>
<gene>
    <name evidence="8 10" type="primary">rpsT</name>
    <name evidence="10" type="ORF">ICW73_00090</name>
</gene>
<dbReference type="Pfam" id="PF01649">
    <property type="entry name" value="Ribosomal_S20p"/>
    <property type="match status" value="1"/>
</dbReference>
<dbReference type="FunFam" id="1.20.58.110:FF:000001">
    <property type="entry name" value="30S ribosomal protein S20"/>
    <property type="match status" value="1"/>
</dbReference>
<evidence type="ECO:0000256" key="2">
    <source>
        <dbReference type="ARBA" id="ARBA00007634"/>
    </source>
</evidence>
<dbReference type="GO" id="GO:0070181">
    <property type="term" value="F:small ribosomal subunit rRNA binding"/>
    <property type="evidence" value="ECO:0007669"/>
    <property type="project" value="TreeGrafter"/>
</dbReference>
<dbReference type="Gene3D" id="1.20.58.110">
    <property type="entry name" value="Ribosomal protein S20"/>
    <property type="match status" value="1"/>
</dbReference>
<dbReference type="EMBL" id="CP061275">
    <property type="protein sequence ID" value="QNS01879.1"/>
    <property type="molecule type" value="Genomic_DNA"/>
</dbReference>
<evidence type="ECO:0000256" key="6">
    <source>
        <dbReference type="ARBA" id="ARBA00023274"/>
    </source>
</evidence>
<keyword evidence="3 8" id="KW-0699">rRNA-binding</keyword>
<dbReference type="PANTHER" id="PTHR33398">
    <property type="entry name" value="30S RIBOSOMAL PROTEIN S20"/>
    <property type="match status" value="1"/>
</dbReference>
<evidence type="ECO:0000313" key="11">
    <source>
        <dbReference type="Proteomes" id="UP000516346"/>
    </source>
</evidence>
<comment type="function">
    <text evidence="1 8">Binds directly to 16S ribosomal RNA.</text>
</comment>
<dbReference type="NCBIfam" id="TIGR00029">
    <property type="entry name" value="S20"/>
    <property type="match status" value="1"/>
</dbReference>
<dbReference type="GO" id="GO:0015935">
    <property type="term" value="C:small ribosomal subunit"/>
    <property type="evidence" value="ECO:0007669"/>
    <property type="project" value="TreeGrafter"/>
</dbReference>
<dbReference type="InterPro" id="IPR036510">
    <property type="entry name" value="Ribosomal_bS20_sf"/>
</dbReference>
<sequence length="89" mass="10384">MANIKSSKKHAFVSEKRRMQNASRRSMVRTFIKKVCMLIDSKKKELAQDAFKKMQSVIDKHVSKGLIHKNKAARYKSNLSLKISRLHRN</sequence>
<organism evidence="10 11">
    <name type="scientific">Buchnera aphidicola</name>
    <name type="common">Pentalonia nigronervosa</name>
    <dbReference type="NCBI Taxonomy" id="1309793"/>
    <lineage>
        <taxon>Bacteria</taxon>
        <taxon>Pseudomonadati</taxon>
        <taxon>Pseudomonadota</taxon>
        <taxon>Gammaproteobacteria</taxon>
        <taxon>Enterobacterales</taxon>
        <taxon>Erwiniaceae</taxon>
        <taxon>Buchnera</taxon>
    </lineage>
</organism>
<feature type="compositionally biased region" description="Basic residues" evidence="9">
    <location>
        <begin position="1"/>
        <end position="11"/>
    </location>
</feature>
<dbReference type="Proteomes" id="UP000516346">
    <property type="component" value="Chromosome"/>
</dbReference>
<proteinExistence type="inferred from homology"/>
<dbReference type="AlphaFoldDB" id="A0A7H1AZH4"/>
<feature type="region of interest" description="Disordered" evidence="9">
    <location>
        <begin position="1"/>
        <end position="25"/>
    </location>
</feature>
<evidence type="ECO:0000256" key="1">
    <source>
        <dbReference type="ARBA" id="ARBA00003134"/>
    </source>
</evidence>
<keyword evidence="4 8" id="KW-0694">RNA-binding</keyword>
<accession>A0A7H1AZH4</accession>
<dbReference type="HAMAP" id="MF_00500">
    <property type="entry name" value="Ribosomal_bS20"/>
    <property type="match status" value="1"/>
</dbReference>
<protein>
    <recommendedName>
        <fullName evidence="7 8">Small ribosomal subunit protein bS20</fullName>
    </recommendedName>
</protein>
<reference evidence="10 11" key="1">
    <citation type="submission" date="2020-09" db="EMBL/GenBank/DDBJ databases">
        <title>Genome sequence of the banana aphid, Pentalonia nigronervosa Coquerel (Hemiptera: Aphididae) and its symbionts.</title>
        <authorList>
            <person name="Mathers T.C."/>
            <person name="Mugford S.T."/>
            <person name="Hogenhout S.A."/>
            <person name="Tripathi L."/>
        </authorList>
    </citation>
    <scope>NUCLEOTIDE SEQUENCE [LARGE SCALE GENOMIC DNA]</scope>
    <source>
        <strain evidence="10">Ba4</strain>
    </source>
</reference>
<dbReference type="GO" id="GO:0003735">
    <property type="term" value="F:structural constituent of ribosome"/>
    <property type="evidence" value="ECO:0007669"/>
    <property type="project" value="InterPro"/>
</dbReference>
<evidence type="ECO:0000256" key="4">
    <source>
        <dbReference type="ARBA" id="ARBA00022884"/>
    </source>
</evidence>
<dbReference type="GO" id="GO:0006412">
    <property type="term" value="P:translation"/>
    <property type="evidence" value="ECO:0007669"/>
    <property type="project" value="UniProtKB-UniRule"/>
</dbReference>